<proteinExistence type="predicted"/>
<evidence type="ECO:0000256" key="1">
    <source>
        <dbReference type="SAM" id="Phobius"/>
    </source>
</evidence>
<keyword evidence="1" id="KW-0812">Transmembrane</keyword>
<evidence type="ECO:0000256" key="2">
    <source>
        <dbReference type="SAM" id="SignalP"/>
    </source>
</evidence>
<sequence>MRRLSLSSLAVLSLLSLSTPVLADTSLPSSTGADTVTAHLVQQAQATPRTVAPPALRVVAQDETPPATDVSALEWLKLVVQSIATRNWGLLACAVVLGAVFLVRKFLVGRVPWLASDVAGVALSMVTATVLSLVGALKTGTPLTLSLVLGAILTAAGASGLWSWGKKLTAAAKAPKVAARPALH</sequence>
<feature type="transmembrane region" description="Helical" evidence="1">
    <location>
        <begin position="88"/>
        <end position="107"/>
    </location>
</feature>
<protein>
    <submittedName>
        <fullName evidence="3">Uncharacterized protein</fullName>
    </submittedName>
</protein>
<feature type="signal peptide" evidence="2">
    <location>
        <begin position="1"/>
        <end position="23"/>
    </location>
</feature>
<dbReference type="EMBL" id="CP043494">
    <property type="protein sequence ID" value="WNG49185.1"/>
    <property type="molecule type" value="Genomic_DNA"/>
</dbReference>
<keyword evidence="2" id="KW-0732">Signal</keyword>
<keyword evidence="1" id="KW-1133">Transmembrane helix</keyword>
<dbReference type="RefSeq" id="WP_395806861.1">
    <property type="nucleotide sequence ID" value="NZ_CP043494.1"/>
</dbReference>
<organism evidence="3 4">
    <name type="scientific">Archangium minus</name>
    <dbReference type="NCBI Taxonomy" id="83450"/>
    <lineage>
        <taxon>Bacteria</taxon>
        <taxon>Pseudomonadati</taxon>
        <taxon>Myxococcota</taxon>
        <taxon>Myxococcia</taxon>
        <taxon>Myxococcales</taxon>
        <taxon>Cystobacterineae</taxon>
        <taxon>Archangiaceae</taxon>
        <taxon>Archangium</taxon>
    </lineage>
</organism>
<reference evidence="3 4" key="1">
    <citation type="submission" date="2019-08" db="EMBL/GenBank/DDBJ databases">
        <title>Archangium and Cystobacter genomes.</title>
        <authorList>
            <person name="Chen I.-C.K."/>
            <person name="Wielgoss S."/>
        </authorList>
    </citation>
    <scope>NUCLEOTIDE SEQUENCE [LARGE SCALE GENOMIC DNA]</scope>
    <source>
        <strain evidence="3 4">Cbm 6</strain>
    </source>
</reference>
<keyword evidence="4" id="KW-1185">Reference proteome</keyword>
<keyword evidence="1" id="KW-0472">Membrane</keyword>
<accession>A0ABY9X1C0</accession>
<evidence type="ECO:0000313" key="3">
    <source>
        <dbReference type="EMBL" id="WNG49185.1"/>
    </source>
</evidence>
<feature type="transmembrane region" description="Helical" evidence="1">
    <location>
        <begin position="143"/>
        <end position="164"/>
    </location>
</feature>
<dbReference type="Proteomes" id="UP001611383">
    <property type="component" value="Chromosome"/>
</dbReference>
<evidence type="ECO:0000313" key="4">
    <source>
        <dbReference type="Proteomes" id="UP001611383"/>
    </source>
</evidence>
<gene>
    <name evidence="3" type="ORF">F0U60_37520</name>
</gene>
<feature type="chain" id="PRO_5045584511" evidence="2">
    <location>
        <begin position="24"/>
        <end position="184"/>
    </location>
</feature>
<feature type="transmembrane region" description="Helical" evidence="1">
    <location>
        <begin position="114"/>
        <end position="137"/>
    </location>
</feature>
<name>A0ABY9X1C0_9BACT</name>